<keyword evidence="2" id="KW-0812">Transmembrane</keyword>
<reference evidence="4" key="1">
    <citation type="journal article" date="2019" name="Int. J. Syst. Evol. Microbiol.">
        <title>The Global Catalogue of Microorganisms (GCM) 10K type strain sequencing project: providing services to taxonomists for standard genome sequencing and annotation.</title>
        <authorList>
            <consortium name="The Broad Institute Genomics Platform"/>
            <consortium name="The Broad Institute Genome Sequencing Center for Infectious Disease"/>
            <person name="Wu L."/>
            <person name="Ma J."/>
        </authorList>
    </citation>
    <scope>NUCLEOTIDE SEQUENCE [LARGE SCALE GENOMIC DNA]</scope>
    <source>
        <strain evidence="4">CGMCC 4.7093</strain>
    </source>
</reference>
<gene>
    <name evidence="3" type="ORF">ACFPBZ_25355</name>
</gene>
<dbReference type="Pfam" id="PF06240">
    <property type="entry name" value="COXG"/>
    <property type="match status" value="1"/>
</dbReference>
<evidence type="ECO:0000256" key="2">
    <source>
        <dbReference type="SAM" id="Phobius"/>
    </source>
</evidence>
<dbReference type="SUPFAM" id="SSF55961">
    <property type="entry name" value="Bet v1-like"/>
    <property type="match status" value="1"/>
</dbReference>
<dbReference type="Gene3D" id="3.30.530.20">
    <property type="match status" value="1"/>
</dbReference>
<dbReference type="InterPro" id="IPR023393">
    <property type="entry name" value="START-like_dom_sf"/>
</dbReference>
<protein>
    <submittedName>
        <fullName evidence="3">SRPBCC domain-containing protein</fullName>
    </submittedName>
</protein>
<name>A0ABV9YU14_9PSEU</name>
<feature type="compositionally biased region" description="Low complexity" evidence="1">
    <location>
        <begin position="214"/>
        <end position="231"/>
    </location>
</feature>
<accession>A0ABV9YU14</accession>
<dbReference type="CDD" id="cd07823">
    <property type="entry name" value="SRPBCC_5"/>
    <property type="match status" value="1"/>
</dbReference>
<organism evidence="3 4">
    <name type="scientific">Actinomycetospora atypica</name>
    <dbReference type="NCBI Taxonomy" id="1290095"/>
    <lineage>
        <taxon>Bacteria</taxon>
        <taxon>Bacillati</taxon>
        <taxon>Actinomycetota</taxon>
        <taxon>Actinomycetes</taxon>
        <taxon>Pseudonocardiales</taxon>
        <taxon>Pseudonocardiaceae</taxon>
        <taxon>Actinomycetospora</taxon>
    </lineage>
</organism>
<proteinExistence type="predicted"/>
<dbReference type="EMBL" id="JBHSIV010000040">
    <property type="protein sequence ID" value="MFC5065569.1"/>
    <property type="molecule type" value="Genomic_DNA"/>
</dbReference>
<feature type="compositionally biased region" description="Low complexity" evidence="1">
    <location>
        <begin position="152"/>
        <end position="162"/>
    </location>
</feature>
<keyword evidence="2" id="KW-1133">Transmembrane helix</keyword>
<dbReference type="PANTHER" id="PTHR38588">
    <property type="entry name" value="BLL0334 PROTEIN"/>
    <property type="match status" value="1"/>
</dbReference>
<evidence type="ECO:0000313" key="4">
    <source>
        <dbReference type="Proteomes" id="UP001595947"/>
    </source>
</evidence>
<dbReference type="PANTHER" id="PTHR38588:SF1">
    <property type="entry name" value="BLL0334 PROTEIN"/>
    <property type="match status" value="1"/>
</dbReference>
<evidence type="ECO:0000256" key="1">
    <source>
        <dbReference type="SAM" id="MobiDB-lite"/>
    </source>
</evidence>
<comment type="caution">
    <text evidence="3">The sequence shown here is derived from an EMBL/GenBank/DDBJ whole genome shotgun (WGS) entry which is preliminary data.</text>
</comment>
<dbReference type="RefSeq" id="WP_378038897.1">
    <property type="nucleotide sequence ID" value="NZ_JBHSIV010000040.1"/>
</dbReference>
<dbReference type="Proteomes" id="UP001595947">
    <property type="component" value="Unassembled WGS sequence"/>
</dbReference>
<dbReference type="InterPro" id="IPR010419">
    <property type="entry name" value="CO_DH_gsu"/>
</dbReference>
<keyword evidence="2" id="KW-0472">Membrane</keyword>
<evidence type="ECO:0000313" key="3">
    <source>
        <dbReference type="EMBL" id="MFC5065569.1"/>
    </source>
</evidence>
<feature type="transmembrane region" description="Helical" evidence="2">
    <location>
        <begin position="262"/>
        <end position="282"/>
    </location>
</feature>
<sequence>MQLENSFTVPVHIDTVYDAMNDPEKVTPCFPGAALTGQDGDDFTGTVKVKLGPISMTYKGKGTFVERDKANHKVVVDAQGRDSRGNGTASAKATLTMVDAGNGQTKVTVLTEMQVTGKPAQFGRGVMADVGDKILGQFASCLADEFADAPAPEAQPASASQSNGTAAPVSSGAEPVSPAATPVSQPAAPTPVASGSGAPEAAPMASTVAEARQSSDSAAKPGASPASGAGPRPVQSAPKPKRQQAEAIDLLEASSGALQKRLLPVAGGVGVLALILLIIRLARR</sequence>
<feature type="region of interest" description="Disordered" evidence="1">
    <location>
        <begin position="152"/>
        <end position="244"/>
    </location>
</feature>
<keyword evidence="4" id="KW-1185">Reference proteome</keyword>